<protein>
    <recommendedName>
        <fullName evidence="2">Histone deacetylase domain-containing protein</fullName>
    </recommendedName>
</protein>
<evidence type="ECO:0000313" key="4">
    <source>
        <dbReference type="Proteomes" id="UP001432216"/>
    </source>
</evidence>
<dbReference type="InterPro" id="IPR000286">
    <property type="entry name" value="HDACs"/>
</dbReference>
<dbReference type="EMBL" id="CP143807">
    <property type="protein sequence ID" value="WVO20047.1"/>
    <property type="molecule type" value="Genomic_DNA"/>
</dbReference>
<reference evidence="3 4" key="1">
    <citation type="submission" date="2024-01" db="EMBL/GenBank/DDBJ databases">
        <title>Comparative genomics of Cryptococcus and Kwoniella reveals pathogenesis evolution and contrasting modes of karyotype evolution via chromosome fusion or intercentromeric recombination.</title>
        <authorList>
            <person name="Coelho M.A."/>
            <person name="David-Palma M."/>
            <person name="Shea T."/>
            <person name="Bowers K."/>
            <person name="McGinley-Smith S."/>
            <person name="Mohammad A.W."/>
            <person name="Gnirke A."/>
            <person name="Yurkov A.M."/>
            <person name="Nowrousian M."/>
            <person name="Sun S."/>
            <person name="Cuomo C.A."/>
            <person name="Heitman J."/>
        </authorList>
    </citation>
    <scope>NUCLEOTIDE SEQUENCE [LARGE SCALE GENOMIC DNA]</scope>
    <source>
        <strain evidence="3 4">7685027</strain>
    </source>
</reference>
<dbReference type="GeneID" id="89988112"/>
<name>A0ABZ2ANK3_9TREE</name>
<feature type="domain" description="Histone deacetylase" evidence="2">
    <location>
        <begin position="104"/>
        <end position="372"/>
    </location>
</feature>
<dbReference type="Pfam" id="PF00850">
    <property type="entry name" value="Hist_deacetyl"/>
    <property type="match status" value="1"/>
</dbReference>
<dbReference type="PANTHER" id="PTHR10625:SF2">
    <property type="entry name" value="HISTONE DEACETYLASE"/>
    <property type="match status" value="1"/>
</dbReference>
<gene>
    <name evidence="3" type="ORF">IAS62_001337</name>
</gene>
<feature type="compositionally biased region" description="Low complexity" evidence="1">
    <location>
        <begin position="551"/>
        <end position="561"/>
    </location>
</feature>
<accession>A0ABZ2ANK3</accession>
<dbReference type="InterPro" id="IPR023696">
    <property type="entry name" value="Ureohydrolase_dom_sf"/>
</dbReference>
<evidence type="ECO:0000256" key="1">
    <source>
        <dbReference type="SAM" id="MobiDB-lite"/>
    </source>
</evidence>
<dbReference type="Proteomes" id="UP001432216">
    <property type="component" value="Chromosome 2"/>
</dbReference>
<dbReference type="InterPro" id="IPR037138">
    <property type="entry name" value="His_deacetylse_dom_sf"/>
</dbReference>
<dbReference type="RefSeq" id="XP_064719287.1">
    <property type="nucleotide sequence ID" value="XM_064863215.1"/>
</dbReference>
<sequence>MGRNSTMPASVATYPPLDFSSVRSDGRRVAYYYDHDVGNYHFGLGHPMKPHRIRMTHNLVVNYGLADDYEAMEEEGKRRVNAQMGMENDEARWVNAELRGSRGKRMQIFRPRRATKTDMTRFHTDEYIELLESVLPENVDALTGNGSRGLTGSDCPAVEGIFEFSSISAGGSIGAAEKLNEGAADIAINWAGGLHHAKKTEASGFCYVNDIVLGILELLRVNSRVLYIDIDVHHGDGVEEAFYSTDRVMTCSFHLFGNFFPGTGTLKDTGLGKGKGYAVNVPLREGITDEGFHSIFKPVIAQIMEHYRPSVIVLQGGADSMSGDKLGRLNLSDKGHAECARFLRTFNVPLMLLGGGGYTTKNVARAWTRETAIACGQELSEDLPSNQYMEYYGPRYKLEVLPSNVEDFNTPEYLGDLKRQISNHLKNLPFAPSAQMRQVTGRNVSQAVGLSNEWETDDPEDQIDQRLKILFASKNLNGTYTQESDTLLNELTTASRIRRQGGSKTLSRPSLVFDRGRKRYLAEDVEMEEDPCCHLPAMTGKGKNRKSVAMSESSTPPTSAPEWRSYLTVHEMRKRPYLVETLQQLSPGIEDECDRNRCITEGSQLHMIGQLRRKRRFFLS</sequence>
<proteinExistence type="predicted"/>
<feature type="region of interest" description="Disordered" evidence="1">
    <location>
        <begin position="538"/>
        <end position="561"/>
    </location>
</feature>
<evidence type="ECO:0000259" key="2">
    <source>
        <dbReference type="Pfam" id="PF00850"/>
    </source>
</evidence>
<dbReference type="SUPFAM" id="SSF52768">
    <property type="entry name" value="Arginase/deacetylase"/>
    <property type="match status" value="1"/>
</dbReference>
<keyword evidence="4" id="KW-1185">Reference proteome</keyword>
<dbReference type="PRINTS" id="PR01270">
    <property type="entry name" value="HDASUPER"/>
</dbReference>
<organism evidence="3 4">
    <name type="scientific">Cryptococcus decagattii</name>
    <dbReference type="NCBI Taxonomy" id="1859122"/>
    <lineage>
        <taxon>Eukaryota</taxon>
        <taxon>Fungi</taxon>
        <taxon>Dikarya</taxon>
        <taxon>Basidiomycota</taxon>
        <taxon>Agaricomycotina</taxon>
        <taxon>Tremellomycetes</taxon>
        <taxon>Tremellales</taxon>
        <taxon>Cryptococcaceae</taxon>
        <taxon>Cryptococcus</taxon>
        <taxon>Cryptococcus gattii species complex</taxon>
    </lineage>
</organism>
<dbReference type="Gene3D" id="3.40.800.20">
    <property type="entry name" value="Histone deacetylase domain"/>
    <property type="match status" value="1"/>
</dbReference>
<dbReference type="InterPro" id="IPR023801">
    <property type="entry name" value="His_deacetylse_dom"/>
</dbReference>
<dbReference type="PANTHER" id="PTHR10625">
    <property type="entry name" value="HISTONE DEACETYLASE HDAC1-RELATED"/>
    <property type="match status" value="1"/>
</dbReference>
<evidence type="ECO:0000313" key="3">
    <source>
        <dbReference type="EMBL" id="WVO20047.1"/>
    </source>
</evidence>